<dbReference type="InterPro" id="IPR046347">
    <property type="entry name" value="bZIP_sf"/>
</dbReference>
<evidence type="ECO:0000256" key="6">
    <source>
        <dbReference type="SAM" id="Coils"/>
    </source>
</evidence>
<evidence type="ECO:0000313" key="10">
    <source>
        <dbReference type="RefSeq" id="XP_016463731.1"/>
    </source>
</evidence>
<protein>
    <submittedName>
        <fullName evidence="10">G-box-binding factor 1-like</fullName>
    </submittedName>
    <submittedName>
        <fullName evidence="10">Uncharacterized protein LOC107786733</fullName>
    </submittedName>
</protein>
<dbReference type="GO" id="GO:0003700">
    <property type="term" value="F:DNA-binding transcription factor activity"/>
    <property type="evidence" value="ECO:0000318"/>
    <property type="project" value="GO_Central"/>
</dbReference>
<feature type="region of interest" description="Disordered" evidence="7">
    <location>
        <begin position="111"/>
        <end position="160"/>
    </location>
</feature>
<dbReference type="GO" id="GO:0045893">
    <property type="term" value="P:positive regulation of DNA-templated transcription"/>
    <property type="evidence" value="ECO:0000318"/>
    <property type="project" value="GO_Central"/>
</dbReference>
<keyword evidence="2" id="KW-0805">Transcription regulation</keyword>
<name>A0A1S3ZHD5_TOBAC</name>
<sequence length="281" mass="32028">MLSTLPAIILSSDGTFSNQFPSFYDGFFSWDCPESTFIFSEQMVESIFPPNQTPTLESVIFHSGSGSDNSKPDSPNSSFGSDEPNMNNHSPWECLESAFILPEQRVESVFLPNQSPTPEPVLSNSGSGPDKYITDSPNSSSGSDDLNMNNDSPNSGSDILVINERKRKRMISNRESARRSRMRKQKHLDNLRNQANRHKVANRDLTNRVHLVTSHCQLVQRNNEMLRTESVLLQQRLENIREILLARQLQQQLYHSSAWPCNNYVEQRPQIFINQPIINHH</sequence>
<dbReference type="GO" id="GO:0000976">
    <property type="term" value="F:transcription cis-regulatory region binding"/>
    <property type="evidence" value="ECO:0000318"/>
    <property type="project" value="GO_Central"/>
</dbReference>
<dbReference type="PROSITE" id="PS50217">
    <property type="entry name" value="BZIP"/>
    <property type="match status" value="1"/>
</dbReference>
<feature type="coiled-coil region" evidence="6">
    <location>
        <begin position="174"/>
        <end position="208"/>
    </location>
</feature>
<dbReference type="PaxDb" id="4097-A0A1S3ZHD5"/>
<comment type="subcellular location">
    <subcellularLocation>
        <location evidence="1">Nucleus</location>
    </subcellularLocation>
</comment>
<dbReference type="SMART" id="SM00338">
    <property type="entry name" value="BRLZ"/>
    <property type="match status" value="1"/>
</dbReference>
<dbReference type="GO" id="GO:0005634">
    <property type="term" value="C:nucleus"/>
    <property type="evidence" value="ECO:0000318"/>
    <property type="project" value="GO_Central"/>
</dbReference>
<evidence type="ECO:0000313" key="9">
    <source>
        <dbReference type="Proteomes" id="UP000790787"/>
    </source>
</evidence>
<dbReference type="PANTHER" id="PTHR45764">
    <property type="entry name" value="BZIP TRANSCRIPTION FACTOR 44"/>
    <property type="match status" value="1"/>
</dbReference>
<dbReference type="InterPro" id="IPR004827">
    <property type="entry name" value="bZIP"/>
</dbReference>
<keyword evidence="9" id="KW-1185">Reference proteome</keyword>
<feature type="compositionally biased region" description="Polar residues" evidence="7">
    <location>
        <begin position="135"/>
        <end position="157"/>
    </location>
</feature>
<dbReference type="OrthoDB" id="551672at2759"/>
<dbReference type="FunFam" id="1.20.5.170:FF:000020">
    <property type="entry name" value="BZIP transcription factor"/>
    <property type="match status" value="1"/>
</dbReference>
<feature type="compositionally biased region" description="Polar residues" evidence="7">
    <location>
        <begin position="111"/>
        <end position="127"/>
    </location>
</feature>
<dbReference type="CDD" id="cd14702">
    <property type="entry name" value="bZIP_plant_GBF1"/>
    <property type="match status" value="1"/>
</dbReference>
<accession>A0A1S3ZHD5</accession>
<dbReference type="GeneID" id="107786733"/>
<dbReference type="Proteomes" id="UP000790787">
    <property type="component" value="Chromosome 21"/>
</dbReference>
<dbReference type="SUPFAM" id="SSF57959">
    <property type="entry name" value="Leucine zipper domain"/>
    <property type="match status" value="1"/>
</dbReference>
<evidence type="ECO:0000256" key="5">
    <source>
        <dbReference type="ARBA" id="ARBA00023242"/>
    </source>
</evidence>
<evidence type="ECO:0000259" key="8">
    <source>
        <dbReference type="PROSITE" id="PS50217"/>
    </source>
</evidence>
<keyword evidence="3" id="KW-0238">DNA-binding</keyword>
<reference evidence="9" key="1">
    <citation type="journal article" date="2014" name="Nat. Commun.">
        <title>The tobacco genome sequence and its comparison with those of tomato and potato.</title>
        <authorList>
            <person name="Sierro N."/>
            <person name="Battey J.N."/>
            <person name="Ouadi S."/>
            <person name="Bakaher N."/>
            <person name="Bovet L."/>
            <person name="Willig A."/>
            <person name="Goepfert S."/>
            <person name="Peitsch M.C."/>
            <person name="Ivanov N.V."/>
        </authorList>
    </citation>
    <scope>NUCLEOTIDE SEQUENCE [LARGE SCALE GENOMIC DNA]</scope>
</reference>
<evidence type="ECO:0000256" key="1">
    <source>
        <dbReference type="ARBA" id="ARBA00004123"/>
    </source>
</evidence>
<keyword evidence="6" id="KW-0175">Coiled coil</keyword>
<gene>
    <name evidence="10" type="primary">LOC107786733</name>
</gene>
<keyword evidence="4" id="KW-0804">Transcription</keyword>
<dbReference type="AlphaFoldDB" id="A0A1S3ZHD5"/>
<evidence type="ECO:0000256" key="7">
    <source>
        <dbReference type="SAM" id="MobiDB-lite"/>
    </source>
</evidence>
<dbReference type="PANTHER" id="PTHR45764:SF21">
    <property type="entry name" value="OS03G0770000 PROTEIN"/>
    <property type="match status" value="1"/>
</dbReference>
<organism evidence="9 10">
    <name type="scientific">Nicotiana tabacum</name>
    <name type="common">Common tobacco</name>
    <dbReference type="NCBI Taxonomy" id="4097"/>
    <lineage>
        <taxon>Eukaryota</taxon>
        <taxon>Viridiplantae</taxon>
        <taxon>Streptophyta</taxon>
        <taxon>Embryophyta</taxon>
        <taxon>Tracheophyta</taxon>
        <taxon>Spermatophyta</taxon>
        <taxon>Magnoliopsida</taxon>
        <taxon>eudicotyledons</taxon>
        <taxon>Gunneridae</taxon>
        <taxon>Pentapetalae</taxon>
        <taxon>asterids</taxon>
        <taxon>lamiids</taxon>
        <taxon>Solanales</taxon>
        <taxon>Solanaceae</taxon>
        <taxon>Nicotianoideae</taxon>
        <taxon>Nicotianeae</taxon>
        <taxon>Nicotiana</taxon>
    </lineage>
</organism>
<evidence type="ECO:0000256" key="2">
    <source>
        <dbReference type="ARBA" id="ARBA00023015"/>
    </source>
</evidence>
<feature type="compositionally biased region" description="Low complexity" evidence="7">
    <location>
        <begin position="63"/>
        <end position="78"/>
    </location>
</feature>
<proteinExistence type="predicted"/>
<reference evidence="10" key="2">
    <citation type="submission" date="2025-08" db="UniProtKB">
        <authorList>
            <consortium name="RefSeq"/>
        </authorList>
    </citation>
    <scope>IDENTIFICATION</scope>
    <source>
        <tissue evidence="10">Leaf</tissue>
    </source>
</reference>
<evidence type="ECO:0000256" key="4">
    <source>
        <dbReference type="ARBA" id="ARBA00023163"/>
    </source>
</evidence>
<dbReference type="PROSITE" id="PS00036">
    <property type="entry name" value="BZIP_BASIC"/>
    <property type="match status" value="1"/>
</dbReference>
<dbReference type="GO" id="GO:0046982">
    <property type="term" value="F:protein heterodimerization activity"/>
    <property type="evidence" value="ECO:0007669"/>
    <property type="project" value="UniProtKB-ARBA"/>
</dbReference>
<dbReference type="RefSeq" id="XP_016463731.1">
    <property type="nucleotide sequence ID" value="XM_016608245.1"/>
</dbReference>
<dbReference type="InterPro" id="IPR045314">
    <property type="entry name" value="bZIP_plant_GBF1"/>
</dbReference>
<dbReference type="KEGG" id="nta:107786733"/>
<feature type="region of interest" description="Disordered" evidence="7">
    <location>
        <begin position="55"/>
        <end position="87"/>
    </location>
</feature>
<feature type="domain" description="BZIP" evidence="8">
    <location>
        <begin position="163"/>
        <end position="209"/>
    </location>
</feature>
<dbReference type="Pfam" id="PF00170">
    <property type="entry name" value="bZIP_1"/>
    <property type="match status" value="1"/>
</dbReference>
<dbReference type="Gene3D" id="1.20.5.170">
    <property type="match status" value="1"/>
</dbReference>
<dbReference type="STRING" id="4097.A0A1S3ZHD5"/>
<dbReference type="RefSeq" id="XP_016463731.1">
    <property type="nucleotide sequence ID" value="XM_016608245.2"/>
</dbReference>
<keyword evidence="5" id="KW-0539">Nucleus</keyword>
<evidence type="ECO:0000256" key="3">
    <source>
        <dbReference type="ARBA" id="ARBA00023125"/>
    </source>
</evidence>